<evidence type="ECO:0000256" key="1">
    <source>
        <dbReference type="SAM" id="MobiDB-lite"/>
    </source>
</evidence>
<dbReference type="GO" id="GO:0006515">
    <property type="term" value="P:protein quality control for misfolded or incompletely synthesized proteins"/>
    <property type="evidence" value="ECO:0007669"/>
    <property type="project" value="TreeGrafter"/>
</dbReference>
<dbReference type="GO" id="GO:0004176">
    <property type="term" value="F:ATP-dependent peptidase activity"/>
    <property type="evidence" value="ECO:0007669"/>
    <property type="project" value="InterPro"/>
</dbReference>
<dbReference type="Pfam" id="PF00004">
    <property type="entry name" value="AAA"/>
    <property type="match status" value="1"/>
</dbReference>
<dbReference type="InterPro" id="IPR027417">
    <property type="entry name" value="P-loop_NTPase"/>
</dbReference>
<dbReference type="InterPro" id="IPR003593">
    <property type="entry name" value="AAA+_ATPase"/>
</dbReference>
<feature type="region of interest" description="Disordered" evidence="1">
    <location>
        <begin position="56"/>
        <end position="79"/>
    </location>
</feature>
<dbReference type="GO" id="GO:0004252">
    <property type="term" value="F:serine-type endopeptidase activity"/>
    <property type="evidence" value="ECO:0007669"/>
    <property type="project" value="InterPro"/>
</dbReference>
<dbReference type="InterPro" id="IPR027065">
    <property type="entry name" value="Lon_Prtase"/>
</dbReference>
<dbReference type="GO" id="GO:0003697">
    <property type="term" value="F:single-stranded DNA binding"/>
    <property type="evidence" value="ECO:0007669"/>
    <property type="project" value="TreeGrafter"/>
</dbReference>
<organism evidence="3 4">
    <name type="scientific">Salinarimonas soli</name>
    <dbReference type="NCBI Taxonomy" id="1638099"/>
    <lineage>
        <taxon>Bacteria</taxon>
        <taxon>Pseudomonadati</taxon>
        <taxon>Pseudomonadota</taxon>
        <taxon>Alphaproteobacteria</taxon>
        <taxon>Hyphomicrobiales</taxon>
        <taxon>Salinarimonadaceae</taxon>
        <taxon>Salinarimonas</taxon>
    </lineage>
</organism>
<sequence>MLALGLAAIAAGRKVTSYGTEALADKALRVGQELLTPIERQVLASDRRRIAHDKAKAAEAKRRHEERERAKAEAIGAGTEGPKVPEGHVVVCRTAADTGRGAELVKPYKGIVGKAVPLVRTGDLAAVRTSLLREYPHAEEAVGAILAGIPRPWLKLGHVLIRGDPGVGKSRFARRLAELLGAGLLRVDGANDGGASFGGTERRWYSAEPARPFMAVTRFGQANALVLVDEIDKAPTRSDYGRLWDALLGFLDPETAKRFPDPCLQAELDLSWVGVIATANHTFHLPGPLMDRFRVVVDLPKPGPEHLEALLPAVLADLASEKGLDPRFHAPLDGVELSALRARWRGGSLRRLRRMVEAILRVRERGGAALH</sequence>
<evidence type="ECO:0000313" key="4">
    <source>
        <dbReference type="Proteomes" id="UP000323142"/>
    </source>
</evidence>
<keyword evidence="4" id="KW-1185">Reference proteome</keyword>
<dbReference type="GO" id="GO:0005524">
    <property type="term" value="F:ATP binding"/>
    <property type="evidence" value="ECO:0007669"/>
    <property type="project" value="InterPro"/>
</dbReference>
<reference evidence="3 4" key="1">
    <citation type="submission" date="2019-09" db="EMBL/GenBank/DDBJ databases">
        <title>Salinarimonas rosea gen. nov., sp. nov., a new member of the a-2 subgroup of the Proteobacteria.</title>
        <authorList>
            <person name="Liu J."/>
        </authorList>
    </citation>
    <scope>NUCLEOTIDE SEQUENCE [LARGE SCALE GENOMIC DNA]</scope>
    <source>
        <strain evidence="3 4">BN140002</strain>
    </source>
</reference>
<feature type="compositionally biased region" description="Basic and acidic residues" evidence="1">
    <location>
        <begin position="56"/>
        <end position="72"/>
    </location>
</feature>
<dbReference type="AlphaFoldDB" id="A0A5B2VBR0"/>
<dbReference type="GO" id="GO:0016887">
    <property type="term" value="F:ATP hydrolysis activity"/>
    <property type="evidence" value="ECO:0007669"/>
    <property type="project" value="InterPro"/>
</dbReference>
<reference evidence="3 4" key="2">
    <citation type="submission" date="2019-09" db="EMBL/GenBank/DDBJ databases">
        <authorList>
            <person name="Jin C."/>
        </authorList>
    </citation>
    <scope>NUCLEOTIDE SEQUENCE [LARGE SCALE GENOMIC DNA]</scope>
    <source>
        <strain evidence="3 4">BN140002</strain>
    </source>
</reference>
<protein>
    <submittedName>
        <fullName evidence="3">AAA family ATPase</fullName>
    </submittedName>
</protein>
<gene>
    <name evidence="3" type="ORF">F0L46_17690</name>
</gene>
<dbReference type="GO" id="GO:0007005">
    <property type="term" value="P:mitochondrion organization"/>
    <property type="evidence" value="ECO:0007669"/>
    <property type="project" value="TreeGrafter"/>
</dbReference>
<dbReference type="Proteomes" id="UP000323142">
    <property type="component" value="Unassembled WGS sequence"/>
</dbReference>
<comment type="caution">
    <text evidence="3">The sequence shown here is derived from an EMBL/GenBank/DDBJ whole genome shotgun (WGS) entry which is preliminary data.</text>
</comment>
<name>A0A5B2VBR0_9HYPH</name>
<dbReference type="InterPro" id="IPR003959">
    <property type="entry name" value="ATPase_AAA_core"/>
</dbReference>
<dbReference type="GO" id="GO:0051131">
    <property type="term" value="P:chaperone-mediated protein complex assembly"/>
    <property type="evidence" value="ECO:0007669"/>
    <property type="project" value="TreeGrafter"/>
</dbReference>
<dbReference type="OrthoDB" id="5297432at2"/>
<accession>A0A5B2VBR0</accession>
<dbReference type="PANTHER" id="PTHR43718:SF2">
    <property type="entry name" value="LON PROTEASE HOMOLOG, MITOCHONDRIAL"/>
    <property type="match status" value="1"/>
</dbReference>
<dbReference type="SUPFAM" id="SSF52540">
    <property type="entry name" value="P-loop containing nucleoside triphosphate hydrolases"/>
    <property type="match status" value="1"/>
</dbReference>
<dbReference type="EMBL" id="VUOA01000032">
    <property type="protein sequence ID" value="KAA2235900.1"/>
    <property type="molecule type" value="Genomic_DNA"/>
</dbReference>
<dbReference type="Gene3D" id="3.40.50.300">
    <property type="entry name" value="P-loop containing nucleotide triphosphate hydrolases"/>
    <property type="match status" value="1"/>
</dbReference>
<proteinExistence type="predicted"/>
<dbReference type="SMART" id="SM00382">
    <property type="entry name" value="AAA"/>
    <property type="match status" value="1"/>
</dbReference>
<dbReference type="PANTHER" id="PTHR43718">
    <property type="entry name" value="LON PROTEASE"/>
    <property type="match status" value="1"/>
</dbReference>
<evidence type="ECO:0000313" key="3">
    <source>
        <dbReference type="EMBL" id="KAA2235900.1"/>
    </source>
</evidence>
<evidence type="ECO:0000259" key="2">
    <source>
        <dbReference type="SMART" id="SM00382"/>
    </source>
</evidence>
<feature type="domain" description="AAA+ ATPase" evidence="2">
    <location>
        <begin position="155"/>
        <end position="303"/>
    </location>
</feature>